<keyword evidence="3" id="KW-1185">Reference proteome</keyword>
<accession>A0A251XMY8</accession>
<dbReference type="EMBL" id="MDHH01000001">
    <property type="protein sequence ID" value="OUE04559.1"/>
    <property type="molecule type" value="Genomic_DNA"/>
</dbReference>
<gene>
    <name evidence="2" type="ORF">CMMCAS07_06405</name>
</gene>
<evidence type="ECO:0000313" key="2">
    <source>
        <dbReference type="EMBL" id="OUE04559.1"/>
    </source>
</evidence>
<protein>
    <submittedName>
        <fullName evidence="2">Uncharacterized protein</fullName>
    </submittedName>
</protein>
<comment type="caution">
    <text evidence="2">The sequence shown here is derived from an EMBL/GenBank/DDBJ whole genome shotgun (WGS) entry which is preliminary data.</text>
</comment>
<dbReference type="Proteomes" id="UP000195062">
    <property type="component" value="Unassembled WGS sequence"/>
</dbReference>
<feature type="region of interest" description="Disordered" evidence="1">
    <location>
        <begin position="109"/>
        <end position="130"/>
    </location>
</feature>
<evidence type="ECO:0000313" key="3">
    <source>
        <dbReference type="Proteomes" id="UP000195062"/>
    </source>
</evidence>
<reference evidence="2 3" key="1">
    <citation type="submission" date="2016-08" db="EMBL/GenBank/DDBJ databases">
        <title>Genome sequence of Clavibacter michiganensis subsp. michiganensis strain CASJ007.</title>
        <authorList>
            <person name="Thapa S.P."/>
            <person name="Coaker G."/>
        </authorList>
    </citation>
    <scope>NUCLEOTIDE SEQUENCE [LARGE SCALE GENOMIC DNA]</scope>
    <source>
        <strain evidence="2">CASJ007</strain>
    </source>
</reference>
<organism evidence="2 3">
    <name type="scientific">Clavibacter michiganensis subsp. michiganensis</name>
    <dbReference type="NCBI Taxonomy" id="33013"/>
    <lineage>
        <taxon>Bacteria</taxon>
        <taxon>Bacillati</taxon>
        <taxon>Actinomycetota</taxon>
        <taxon>Actinomycetes</taxon>
        <taxon>Micrococcales</taxon>
        <taxon>Microbacteriaceae</taxon>
        <taxon>Clavibacter</taxon>
    </lineage>
</organism>
<feature type="region of interest" description="Disordered" evidence="1">
    <location>
        <begin position="1"/>
        <end position="29"/>
    </location>
</feature>
<name>A0A251XMY8_CLAMM</name>
<proteinExistence type="predicted"/>
<sequence>MPALAAPRRARCSSSGDGPSPPSDMLMTSTPSAVAWSMAAMMSEAAHPSSVSTVGSGPSQQTLYAAIRAAGATPAMVSRVRPWITAGTSASPAAVLAVWDPCPFVSRADRRSCGPRGTPLASRPETKDRAPMTLVEQSAAVKPSPVSHVPWKTLPSAFRNAMPVPSR</sequence>
<evidence type="ECO:0000256" key="1">
    <source>
        <dbReference type="SAM" id="MobiDB-lite"/>
    </source>
</evidence>
<dbReference type="AlphaFoldDB" id="A0A251XMY8"/>